<keyword evidence="10 16" id="KW-0472">Membrane</keyword>
<dbReference type="InterPro" id="IPR000175">
    <property type="entry name" value="Na/ntran_symport"/>
</dbReference>
<evidence type="ECO:0000256" key="1">
    <source>
        <dbReference type="ARBA" id="ARBA00004141"/>
    </source>
</evidence>
<evidence type="ECO:0000256" key="9">
    <source>
        <dbReference type="ARBA" id="ARBA00023065"/>
    </source>
</evidence>
<dbReference type="PANTHER" id="PTHR11616">
    <property type="entry name" value="SODIUM/CHLORIDE DEPENDENT TRANSPORTER"/>
    <property type="match status" value="1"/>
</dbReference>
<comment type="subcellular location">
    <subcellularLocation>
        <location evidence="1">Membrane</location>
        <topology evidence="1">Multi-pass membrane protein</topology>
    </subcellularLocation>
</comment>
<evidence type="ECO:0000256" key="7">
    <source>
        <dbReference type="ARBA" id="ARBA00022989"/>
    </source>
</evidence>
<feature type="binding site" evidence="14">
    <location>
        <position position="78"/>
    </location>
    <ligand>
        <name>Na(+)</name>
        <dbReference type="ChEBI" id="CHEBI:29101"/>
        <label>1</label>
    </ligand>
</feature>
<feature type="transmembrane region" description="Helical" evidence="16">
    <location>
        <begin position="263"/>
        <end position="293"/>
    </location>
</feature>
<dbReference type="PROSITE" id="PS00610">
    <property type="entry name" value="NA_NEUROTRAN_SYMP_1"/>
    <property type="match status" value="1"/>
</dbReference>
<keyword evidence="9" id="KW-0406">Ion transport</keyword>
<gene>
    <name evidence="17" type="ORF">R5R35_000903</name>
</gene>
<dbReference type="GO" id="GO:0015179">
    <property type="term" value="F:L-amino acid transmembrane transporter activity"/>
    <property type="evidence" value="ECO:0007669"/>
    <property type="project" value="TreeGrafter"/>
</dbReference>
<keyword evidence="12" id="KW-0739">Sodium transport</keyword>
<evidence type="ECO:0000256" key="6">
    <source>
        <dbReference type="ARBA" id="ARBA00022970"/>
    </source>
</evidence>
<dbReference type="PROSITE" id="PS50267">
    <property type="entry name" value="NA_NEUROTRAN_SYMP_3"/>
    <property type="match status" value="1"/>
</dbReference>
<sequence length="668" mass="73431">MKKGRKSYDLGGSVELGAVNAGFEADEDARKAAEAAAAANANGVHKEVAVGEVQGDEPERQQWSSPVEFLMSCIAMSVGLGNIWRFPFTAYENGGGAFLIPYIIVLLVIGKPLYYLEMALGQFTSFGCVKVWNMMPALKGMGYGQVYATGLVLTYYCSLMALTVFYLYSSFAATLPWAACDDAWTDGAACLNSSATAQQQNISGTTPSAELYFYKFVLNEPKDIFDGVGAPDWRLSVCLLISWVAILLVIIRGVRSSGKAAYFLALFPYVVLVILLIRGCTLPGAAQGIIYFINPQWDKLLEPMVWYAAVSQAFFSLSVCFGTLIVYSSYNDFNHNVHRDAVIVTSMDTLTSLLAGCTIFAILGNLAHELDKGVDEVVKGGAGLAFVSYPDAIAKFDWVPQLFSVLFFLMLFTLGIGSAVALAGAVITIICDQFPSFRYSYVATAVCTVGFLVGLVYVTPGGQYVLSLVDYYAVTFTVFILACIEMMAVAWIYGVDNLCEDIEFMLGFRVSAYWRLCWGIITPVLLVVILLYSLVRLEPLLYNKVEFPMGAYSAGWILLAVGILTVPAGLILQMSREVRARRDAAVARGAEPEALPWLPVSGRFWSFWGSVVAASFRPNALWRPKAHKHFKEWVEFKEARARAAARANEPRWIRYLRRFTGLPFPGPV</sequence>
<keyword evidence="3 15" id="KW-0813">Transport</keyword>
<dbReference type="Pfam" id="PF00209">
    <property type="entry name" value="SNF"/>
    <property type="match status" value="1"/>
</dbReference>
<dbReference type="CDD" id="cd10324">
    <property type="entry name" value="SLC6sbd"/>
    <property type="match status" value="1"/>
</dbReference>
<dbReference type="GO" id="GO:0005886">
    <property type="term" value="C:plasma membrane"/>
    <property type="evidence" value="ECO:0007669"/>
    <property type="project" value="TreeGrafter"/>
</dbReference>
<evidence type="ECO:0000256" key="8">
    <source>
        <dbReference type="ARBA" id="ARBA00023053"/>
    </source>
</evidence>
<evidence type="ECO:0000256" key="3">
    <source>
        <dbReference type="ARBA" id="ARBA00022448"/>
    </source>
</evidence>
<dbReference type="AlphaFoldDB" id="A0AAN9Z5U9"/>
<dbReference type="SUPFAM" id="SSF161070">
    <property type="entry name" value="SNF-like"/>
    <property type="match status" value="1"/>
</dbReference>
<evidence type="ECO:0000256" key="10">
    <source>
        <dbReference type="ARBA" id="ARBA00023136"/>
    </source>
</evidence>
<comment type="function">
    <text evidence="13">Unusual broad substrate spectrum amino acid:sodium cotransporter that promotes absorption of the D isomers of essential amino acids. Neutral amino acids are the preferred substrates, especially methionine and phenylalanine.</text>
</comment>
<dbReference type="PANTHER" id="PTHR11616:SF321">
    <property type="entry name" value="SODIUM-DEPENDENT NUTRIENT AMINO ACID TRANSPORTER 1-RELATED"/>
    <property type="match status" value="1"/>
</dbReference>
<comment type="similarity">
    <text evidence="2 15">Belongs to the sodium:neurotransmitter symporter (SNF) (TC 2.A.22) family.</text>
</comment>
<feature type="binding site" evidence="14">
    <location>
        <position position="82"/>
    </location>
    <ligand>
        <name>Na(+)</name>
        <dbReference type="ChEBI" id="CHEBI:29101"/>
        <label>1</label>
    </ligand>
</feature>
<keyword evidence="7 16" id="KW-1133">Transmembrane helix</keyword>
<feature type="transmembrane region" description="Helical" evidence="16">
    <location>
        <begin position="554"/>
        <end position="572"/>
    </location>
</feature>
<protein>
    <recommendedName>
        <fullName evidence="15">Transporter</fullName>
    </recommendedName>
</protein>
<feature type="transmembrane region" description="Helical" evidence="16">
    <location>
        <begin position="146"/>
        <end position="168"/>
    </location>
</feature>
<feature type="transmembrane region" description="Helical" evidence="16">
    <location>
        <begin position="342"/>
        <end position="363"/>
    </location>
</feature>
<evidence type="ECO:0000256" key="14">
    <source>
        <dbReference type="PIRSR" id="PIRSR600175-1"/>
    </source>
</evidence>
<dbReference type="GO" id="GO:0089718">
    <property type="term" value="P:amino acid import across plasma membrane"/>
    <property type="evidence" value="ECO:0007669"/>
    <property type="project" value="TreeGrafter"/>
</dbReference>
<feature type="binding site" evidence="14">
    <location>
        <position position="414"/>
    </location>
    <ligand>
        <name>Na(+)</name>
        <dbReference type="ChEBI" id="CHEBI:29101"/>
        <label>1</label>
    </ligand>
</feature>
<proteinExistence type="inferred from homology"/>
<feature type="transmembrane region" description="Helical" evidence="16">
    <location>
        <begin position="471"/>
        <end position="493"/>
    </location>
</feature>
<evidence type="ECO:0000256" key="4">
    <source>
        <dbReference type="ARBA" id="ARBA00022692"/>
    </source>
</evidence>
<dbReference type="EMBL" id="JAZDUA010000077">
    <property type="protein sequence ID" value="KAK7869293.1"/>
    <property type="molecule type" value="Genomic_DNA"/>
</dbReference>
<dbReference type="NCBIfam" id="NF037979">
    <property type="entry name" value="Na_transp"/>
    <property type="match status" value="1"/>
</dbReference>
<reference evidence="17 18" key="1">
    <citation type="submission" date="2024-03" db="EMBL/GenBank/DDBJ databases">
        <title>The genome assembly and annotation of the cricket Gryllus longicercus Weissman &amp; Gray.</title>
        <authorList>
            <person name="Szrajer S."/>
            <person name="Gray D."/>
            <person name="Ylla G."/>
        </authorList>
    </citation>
    <scope>NUCLEOTIDE SEQUENCE [LARGE SCALE GENOMIC DNA]</scope>
    <source>
        <strain evidence="17">DAG 2021-001</strain>
        <tissue evidence="17">Whole body minus gut</tissue>
    </source>
</reference>
<keyword evidence="8 14" id="KW-0915">Sodium</keyword>
<keyword evidence="11" id="KW-0325">Glycoprotein</keyword>
<feature type="binding site" evidence="14">
    <location>
        <position position="316"/>
    </location>
    <ligand>
        <name>Na(+)</name>
        <dbReference type="ChEBI" id="CHEBI:29101"/>
        <label>1</label>
    </ligand>
</feature>
<evidence type="ECO:0000313" key="18">
    <source>
        <dbReference type="Proteomes" id="UP001378592"/>
    </source>
</evidence>
<feature type="transmembrane region" description="Helical" evidence="16">
    <location>
        <begin position="439"/>
        <end position="459"/>
    </location>
</feature>
<evidence type="ECO:0000256" key="11">
    <source>
        <dbReference type="ARBA" id="ARBA00023180"/>
    </source>
</evidence>
<dbReference type="GO" id="GO:0046872">
    <property type="term" value="F:metal ion binding"/>
    <property type="evidence" value="ECO:0007669"/>
    <property type="project" value="UniProtKB-KW"/>
</dbReference>
<evidence type="ECO:0000256" key="16">
    <source>
        <dbReference type="SAM" id="Phobius"/>
    </source>
</evidence>
<keyword evidence="6" id="KW-0029">Amino-acid transport</keyword>
<feature type="binding site" evidence="14">
    <location>
        <position position="418"/>
    </location>
    <ligand>
        <name>Na(+)</name>
        <dbReference type="ChEBI" id="CHEBI:29101"/>
        <label>1</label>
    </ligand>
</feature>
<feature type="transmembrane region" description="Helical" evidence="16">
    <location>
        <begin position="513"/>
        <end position="534"/>
    </location>
</feature>
<keyword evidence="14" id="KW-0479">Metal-binding</keyword>
<accession>A0AAN9Z5U9</accession>
<feature type="transmembrane region" description="Helical" evidence="16">
    <location>
        <begin position="98"/>
        <end position="116"/>
    </location>
</feature>
<dbReference type="PRINTS" id="PR00176">
    <property type="entry name" value="NANEUSMPORT"/>
</dbReference>
<keyword evidence="4 15" id="KW-0812">Transmembrane</keyword>
<dbReference type="InterPro" id="IPR037272">
    <property type="entry name" value="SNS_sf"/>
</dbReference>
<feature type="transmembrane region" description="Helical" evidence="16">
    <location>
        <begin position="305"/>
        <end position="330"/>
    </location>
</feature>
<dbReference type="Proteomes" id="UP001378592">
    <property type="component" value="Unassembled WGS sequence"/>
</dbReference>
<keyword evidence="18" id="KW-1185">Reference proteome</keyword>
<feature type="transmembrane region" description="Helical" evidence="16">
    <location>
        <begin position="405"/>
        <end position="427"/>
    </location>
</feature>
<evidence type="ECO:0000256" key="12">
    <source>
        <dbReference type="ARBA" id="ARBA00023201"/>
    </source>
</evidence>
<comment type="caution">
    <text evidence="17">The sequence shown here is derived from an EMBL/GenBank/DDBJ whole genome shotgun (WGS) entry which is preliminary data.</text>
</comment>
<name>A0AAN9Z5U9_9ORTH</name>
<organism evidence="17 18">
    <name type="scientific">Gryllus longicercus</name>
    <dbReference type="NCBI Taxonomy" id="2509291"/>
    <lineage>
        <taxon>Eukaryota</taxon>
        <taxon>Metazoa</taxon>
        <taxon>Ecdysozoa</taxon>
        <taxon>Arthropoda</taxon>
        <taxon>Hexapoda</taxon>
        <taxon>Insecta</taxon>
        <taxon>Pterygota</taxon>
        <taxon>Neoptera</taxon>
        <taxon>Polyneoptera</taxon>
        <taxon>Orthoptera</taxon>
        <taxon>Ensifera</taxon>
        <taxon>Gryllidea</taxon>
        <taxon>Grylloidea</taxon>
        <taxon>Gryllidae</taxon>
        <taxon>Gryllinae</taxon>
        <taxon>Gryllus</taxon>
    </lineage>
</organism>
<evidence type="ECO:0000256" key="13">
    <source>
        <dbReference type="ARBA" id="ARBA00037785"/>
    </source>
</evidence>
<evidence type="ECO:0000256" key="2">
    <source>
        <dbReference type="ARBA" id="ARBA00006459"/>
    </source>
</evidence>
<evidence type="ECO:0000313" key="17">
    <source>
        <dbReference type="EMBL" id="KAK7869293.1"/>
    </source>
</evidence>
<evidence type="ECO:0000256" key="15">
    <source>
        <dbReference type="RuleBase" id="RU003732"/>
    </source>
</evidence>
<evidence type="ECO:0000256" key="5">
    <source>
        <dbReference type="ARBA" id="ARBA00022847"/>
    </source>
</evidence>
<feature type="transmembrane region" description="Helical" evidence="16">
    <location>
        <begin position="233"/>
        <end position="251"/>
    </location>
</feature>
<dbReference type="GO" id="GO:0005283">
    <property type="term" value="F:amino acid:sodium symporter activity"/>
    <property type="evidence" value="ECO:0007669"/>
    <property type="project" value="TreeGrafter"/>
</dbReference>
<feature type="transmembrane region" description="Helical" evidence="16">
    <location>
        <begin position="69"/>
        <end position="86"/>
    </location>
</feature>
<keyword evidence="5 15" id="KW-0769">Symport</keyword>